<organism evidence="7 8">
    <name type="scientific">Brettanomyces naardenensis</name>
    <name type="common">Yeast</name>
    <dbReference type="NCBI Taxonomy" id="13370"/>
    <lineage>
        <taxon>Eukaryota</taxon>
        <taxon>Fungi</taxon>
        <taxon>Dikarya</taxon>
        <taxon>Ascomycota</taxon>
        <taxon>Saccharomycotina</taxon>
        <taxon>Pichiomycetes</taxon>
        <taxon>Pichiales</taxon>
        <taxon>Pichiaceae</taxon>
        <taxon>Brettanomyces</taxon>
    </lineage>
</organism>
<dbReference type="STRING" id="13370.A0A448YI39"/>
<keyword evidence="2" id="KW-0285">Flavoprotein</keyword>
<dbReference type="InParanoid" id="A0A448YI39"/>
<dbReference type="InterPro" id="IPR013785">
    <property type="entry name" value="Aldolase_TIM"/>
</dbReference>
<evidence type="ECO:0000313" key="7">
    <source>
        <dbReference type="EMBL" id="VEU20580.1"/>
    </source>
</evidence>
<dbReference type="EMBL" id="CAACVR010000005">
    <property type="protein sequence ID" value="VEU20580.1"/>
    <property type="molecule type" value="Genomic_DNA"/>
</dbReference>
<dbReference type="InterPro" id="IPR001155">
    <property type="entry name" value="OxRdtase_FMN_N"/>
</dbReference>
<feature type="domain" description="NADH:flavin oxidoreductase/NADH oxidase N-terminal" evidence="6">
    <location>
        <begin position="40"/>
        <end position="381"/>
    </location>
</feature>
<dbReference type="OrthoDB" id="72788at2759"/>
<dbReference type="GO" id="GO:0050661">
    <property type="term" value="F:NADP binding"/>
    <property type="evidence" value="ECO:0007669"/>
    <property type="project" value="InterPro"/>
</dbReference>
<dbReference type="Proteomes" id="UP000290900">
    <property type="component" value="Unassembled WGS sequence"/>
</dbReference>
<dbReference type="Pfam" id="PF00724">
    <property type="entry name" value="Oxidored_FMN"/>
    <property type="match status" value="1"/>
</dbReference>
<dbReference type="Gene3D" id="3.20.20.70">
    <property type="entry name" value="Aldolase class I"/>
    <property type="match status" value="1"/>
</dbReference>
<keyword evidence="3" id="KW-0288">FMN</keyword>
<dbReference type="SUPFAM" id="SSF51395">
    <property type="entry name" value="FMN-linked oxidoreductases"/>
    <property type="match status" value="1"/>
</dbReference>
<name>A0A448YI39_BRENA</name>
<evidence type="ECO:0000259" key="6">
    <source>
        <dbReference type="Pfam" id="PF00724"/>
    </source>
</evidence>
<dbReference type="AlphaFoldDB" id="A0A448YI39"/>
<dbReference type="PANTHER" id="PTHR43303">
    <property type="entry name" value="NADPH DEHYDROGENASE C23G7.10C-RELATED"/>
    <property type="match status" value="1"/>
</dbReference>
<dbReference type="GO" id="GO:0003959">
    <property type="term" value="F:NADPH dehydrogenase activity"/>
    <property type="evidence" value="ECO:0007669"/>
    <property type="project" value="InterPro"/>
</dbReference>
<dbReference type="InterPro" id="IPR044152">
    <property type="entry name" value="YqjM-like"/>
</dbReference>
<gene>
    <name evidence="7" type="ORF">BRENAR_LOCUS1315</name>
</gene>
<dbReference type="GO" id="GO:0010181">
    <property type="term" value="F:FMN binding"/>
    <property type="evidence" value="ECO:0007669"/>
    <property type="project" value="InterPro"/>
</dbReference>
<protein>
    <submittedName>
        <fullName evidence="7">DEKNAAC101496</fullName>
    </submittedName>
</protein>
<evidence type="ECO:0000313" key="8">
    <source>
        <dbReference type="Proteomes" id="UP000290900"/>
    </source>
</evidence>
<accession>A0A448YI39</accession>
<keyword evidence="5" id="KW-0560">Oxidoreductase</keyword>
<evidence type="ECO:0000256" key="5">
    <source>
        <dbReference type="ARBA" id="ARBA00023002"/>
    </source>
</evidence>
<evidence type="ECO:0000256" key="1">
    <source>
        <dbReference type="ARBA" id="ARBA00001917"/>
    </source>
</evidence>
<keyword evidence="4" id="KW-0521">NADP</keyword>
<evidence type="ECO:0000256" key="2">
    <source>
        <dbReference type="ARBA" id="ARBA00022630"/>
    </source>
</evidence>
<dbReference type="PANTHER" id="PTHR43303:SF4">
    <property type="entry name" value="NADPH DEHYDROGENASE C23G7.10C-RELATED"/>
    <property type="match status" value="1"/>
</dbReference>
<reference evidence="7 8" key="1">
    <citation type="submission" date="2018-12" db="EMBL/GenBank/DDBJ databases">
        <authorList>
            <person name="Tiukova I."/>
            <person name="Dainat J."/>
        </authorList>
    </citation>
    <scope>NUCLEOTIDE SEQUENCE [LARGE SCALE GENOMIC DNA]</scope>
</reference>
<proteinExistence type="predicted"/>
<evidence type="ECO:0000256" key="3">
    <source>
        <dbReference type="ARBA" id="ARBA00022643"/>
    </source>
</evidence>
<comment type="cofactor">
    <cofactor evidence="1">
        <name>FMN</name>
        <dbReference type="ChEBI" id="CHEBI:58210"/>
    </cofactor>
</comment>
<sequence>MPLRPDPRTIITRPSPNIPYFTPQQPAIAGAFRGKNKAPKVFTPVKIRDLQLVNRIGVSPMCIYSAEDGVATDYHLVHYGQYALRGPSFTIMESTGVVKEGRITPHCLGIYNEEQRKQLKKIVDLYHSQGKFIGPQLSHAGMKASTLPLYYEQFDYPVDEKRGGWLDNVWGSSLNKQFPYSKELSIPQIEQLVLKFKEASRAAISECGFDFIELHAAHGYLIHQFLSPLANKRTDKYGGSFENRVRFLLEIIQAVVELRKELKVNFPVLVRISASDNDESNPDSWRAVDSLKLAPLLVKYGVDLIDVSSGGLTEAKSPKVSQSELARRVKSVVKDTCLVSAVGGIFTGKRAEELLEDGDCDICLSGRGFLKDAGIVENWAEELGVDIQLNMQEGWPFGKVWTK</sequence>
<keyword evidence="8" id="KW-1185">Reference proteome</keyword>
<evidence type="ECO:0000256" key="4">
    <source>
        <dbReference type="ARBA" id="ARBA00022857"/>
    </source>
</evidence>